<organism evidence="2 3">
    <name type="scientific">Abeliophyllum distichum</name>
    <dbReference type="NCBI Taxonomy" id="126358"/>
    <lineage>
        <taxon>Eukaryota</taxon>
        <taxon>Viridiplantae</taxon>
        <taxon>Streptophyta</taxon>
        <taxon>Embryophyta</taxon>
        <taxon>Tracheophyta</taxon>
        <taxon>Spermatophyta</taxon>
        <taxon>Magnoliopsida</taxon>
        <taxon>eudicotyledons</taxon>
        <taxon>Gunneridae</taxon>
        <taxon>Pentapetalae</taxon>
        <taxon>asterids</taxon>
        <taxon>lamiids</taxon>
        <taxon>Lamiales</taxon>
        <taxon>Oleaceae</taxon>
        <taxon>Forsythieae</taxon>
        <taxon>Abeliophyllum</taxon>
    </lineage>
</organism>
<dbReference type="AlphaFoldDB" id="A0ABD1W175"/>
<keyword evidence="3" id="KW-1185">Reference proteome</keyword>
<dbReference type="Proteomes" id="UP001604336">
    <property type="component" value="Unassembled WGS sequence"/>
</dbReference>
<sequence length="100" mass="11466">MMAQCGAKGVFPRQDNQGRQMGPQNQGYKAEVNEVTHMENKTTSEVSASQPRSTFCKIHRFDNHDTEKCTDVRATINKMVENRCRHTGEVRWDSLLSHEL</sequence>
<proteinExistence type="predicted"/>
<evidence type="ECO:0000256" key="1">
    <source>
        <dbReference type="SAM" id="MobiDB-lite"/>
    </source>
</evidence>
<protein>
    <submittedName>
        <fullName evidence="2">Uncharacterized protein</fullName>
    </submittedName>
</protein>
<feature type="compositionally biased region" description="Polar residues" evidence="1">
    <location>
        <begin position="14"/>
        <end position="26"/>
    </location>
</feature>
<feature type="region of interest" description="Disordered" evidence="1">
    <location>
        <begin position="1"/>
        <end position="26"/>
    </location>
</feature>
<accession>A0ABD1W175</accession>
<name>A0ABD1W175_9LAMI</name>
<reference evidence="3" key="1">
    <citation type="submission" date="2024-07" db="EMBL/GenBank/DDBJ databases">
        <title>Two chromosome-level genome assemblies of Korean endemic species Abeliophyllum distichum and Forsythia ovata (Oleaceae).</title>
        <authorList>
            <person name="Jang H."/>
        </authorList>
    </citation>
    <scope>NUCLEOTIDE SEQUENCE [LARGE SCALE GENOMIC DNA]</scope>
</reference>
<gene>
    <name evidence="2" type="ORF">Adt_03656</name>
</gene>
<comment type="caution">
    <text evidence="2">The sequence shown here is derived from an EMBL/GenBank/DDBJ whole genome shotgun (WGS) entry which is preliminary data.</text>
</comment>
<evidence type="ECO:0000313" key="3">
    <source>
        <dbReference type="Proteomes" id="UP001604336"/>
    </source>
</evidence>
<dbReference type="EMBL" id="JBFOLK010000001">
    <property type="protein sequence ID" value="KAL2542678.1"/>
    <property type="molecule type" value="Genomic_DNA"/>
</dbReference>
<evidence type="ECO:0000313" key="2">
    <source>
        <dbReference type="EMBL" id="KAL2542678.1"/>
    </source>
</evidence>